<evidence type="ECO:0000313" key="10">
    <source>
        <dbReference type="EMBL" id="KUJ20914.1"/>
    </source>
</evidence>
<feature type="compositionally biased region" description="Low complexity" evidence="9">
    <location>
        <begin position="145"/>
        <end position="159"/>
    </location>
</feature>
<accession>A0A194XLF1</accession>
<keyword evidence="7" id="KW-0804">Transcription</keyword>
<evidence type="ECO:0000256" key="5">
    <source>
        <dbReference type="ARBA" id="ARBA00022491"/>
    </source>
</evidence>
<evidence type="ECO:0000256" key="8">
    <source>
        <dbReference type="ARBA" id="ARBA00023242"/>
    </source>
</evidence>
<comment type="subcellular location">
    <subcellularLocation>
        <location evidence="2">Cytoplasm</location>
    </subcellularLocation>
    <subcellularLocation>
        <location evidence="1">Nucleus</location>
    </subcellularLocation>
</comment>
<evidence type="ECO:0000256" key="1">
    <source>
        <dbReference type="ARBA" id="ARBA00004123"/>
    </source>
</evidence>
<dbReference type="KEGG" id="psco:LY89DRAFT_778560"/>
<dbReference type="AlphaFoldDB" id="A0A194XLF1"/>
<dbReference type="OrthoDB" id="5345625at2759"/>
<dbReference type="EMBL" id="KQ947408">
    <property type="protein sequence ID" value="KUJ20914.1"/>
    <property type="molecule type" value="Genomic_DNA"/>
</dbReference>
<feature type="region of interest" description="Disordered" evidence="9">
    <location>
        <begin position="50"/>
        <end position="84"/>
    </location>
</feature>
<organism evidence="10 11">
    <name type="scientific">Mollisia scopiformis</name>
    <name type="common">Conifer needle endophyte fungus</name>
    <name type="synonym">Phialocephala scopiformis</name>
    <dbReference type="NCBI Taxonomy" id="149040"/>
    <lineage>
        <taxon>Eukaryota</taxon>
        <taxon>Fungi</taxon>
        <taxon>Dikarya</taxon>
        <taxon>Ascomycota</taxon>
        <taxon>Pezizomycotina</taxon>
        <taxon>Leotiomycetes</taxon>
        <taxon>Helotiales</taxon>
        <taxon>Mollisiaceae</taxon>
        <taxon>Mollisia</taxon>
    </lineage>
</organism>
<protein>
    <submittedName>
        <fullName evidence="10">Uncharacterized protein</fullName>
    </submittedName>
</protein>
<evidence type="ECO:0000256" key="6">
    <source>
        <dbReference type="ARBA" id="ARBA00023015"/>
    </source>
</evidence>
<dbReference type="GO" id="GO:0005737">
    <property type="term" value="C:cytoplasm"/>
    <property type="evidence" value="ECO:0007669"/>
    <property type="project" value="UniProtKB-SubCell"/>
</dbReference>
<keyword evidence="5" id="KW-0678">Repressor</keyword>
<keyword evidence="6" id="KW-0805">Transcription regulation</keyword>
<evidence type="ECO:0000256" key="4">
    <source>
        <dbReference type="ARBA" id="ARBA00022490"/>
    </source>
</evidence>
<keyword evidence="4" id="KW-0963">Cytoplasm</keyword>
<evidence type="ECO:0000256" key="7">
    <source>
        <dbReference type="ARBA" id="ARBA00023163"/>
    </source>
</evidence>
<evidence type="ECO:0000256" key="3">
    <source>
        <dbReference type="ARBA" id="ARBA00006922"/>
    </source>
</evidence>
<dbReference type="Pfam" id="PF08528">
    <property type="entry name" value="Whi5"/>
    <property type="match status" value="1"/>
</dbReference>
<reference evidence="10 11" key="1">
    <citation type="submission" date="2015-10" db="EMBL/GenBank/DDBJ databases">
        <title>Full genome of DAOMC 229536 Phialocephala scopiformis, a fungal endophyte of spruce producing the potent anti-insectan compound rugulosin.</title>
        <authorList>
            <consortium name="DOE Joint Genome Institute"/>
            <person name="Walker A.K."/>
            <person name="Frasz S.L."/>
            <person name="Seifert K.A."/>
            <person name="Miller J.D."/>
            <person name="Mondo S.J."/>
            <person name="Labutti K."/>
            <person name="Lipzen A."/>
            <person name="Dockter R."/>
            <person name="Kennedy M."/>
            <person name="Grigoriev I.V."/>
            <person name="Spatafora J.W."/>
        </authorList>
    </citation>
    <scope>NUCLEOTIDE SEQUENCE [LARGE SCALE GENOMIC DNA]</scope>
    <source>
        <strain evidence="10 11">CBS 120377</strain>
    </source>
</reference>
<evidence type="ECO:0000256" key="9">
    <source>
        <dbReference type="SAM" id="MobiDB-lite"/>
    </source>
</evidence>
<dbReference type="Proteomes" id="UP000070700">
    <property type="component" value="Unassembled WGS sequence"/>
</dbReference>
<name>A0A194XLF1_MOLSC</name>
<dbReference type="GO" id="GO:0005634">
    <property type="term" value="C:nucleus"/>
    <property type="evidence" value="ECO:0007669"/>
    <property type="project" value="UniProtKB-SubCell"/>
</dbReference>
<dbReference type="GeneID" id="28831945"/>
<keyword evidence="8" id="KW-0539">Nucleus</keyword>
<keyword evidence="11" id="KW-1185">Reference proteome</keyword>
<evidence type="ECO:0000313" key="11">
    <source>
        <dbReference type="Proteomes" id="UP000070700"/>
    </source>
</evidence>
<feature type="region of interest" description="Disordered" evidence="9">
    <location>
        <begin position="128"/>
        <end position="168"/>
    </location>
</feature>
<proteinExistence type="inferred from homology"/>
<feature type="region of interest" description="Disordered" evidence="9">
    <location>
        <begin position="1"/>
        <end position="27"/>
    </location>
</feature>
<evidence type="ECO:0000256" key="2">
    <source>
        <dbReference type="ARBA" id="ARBA00004496"/>
    </source>
</evidence>
<comment type="similarity">
    <text evidence="3">Belongs to the WHI5/NRM1 family.</text>
</comment>
<feature type="compositionally biased region" description="Polar residues" evidence="9">
    <location>
        <begin position="14"/>
        <end position="27"/>
    </location>
</feature>
<feature type="region of interest" description="Disordered" evidence="9">
    <location>
        <begin position="240"/>
        <end position="337"/>
    </location>
</feature>
<dbReference type="InterPro" id="IPR013734">
    <property type="entry name" value="TF_Nrm1/Whi5"/>
</dbReference>
<dbReference type="InParanoid" id="A0A194XLF1"/>
<gene>
    <name evidence="10" type="ORF">LY89DRAFT_778560</name>
</gene>
<dbReference type="RefSeq" id="XP_018075269.1">
    <property type="nucleotide sequence ID" value="XM_018222219.1"/>
</dbReference>
<feature type="compositionally biased region" description="Polar residues" evidence="9">
    <location>
        <begin position="246"/>
        <end position="265"/>
    </location>
</feature>
<sequence>MASTTPIRRPLGNLNRNHALTPQGTRNVSEALKSTSKSVFVDKILQTTTRGGTTTTDEVGSEGGLDGEKRVISDDGNGVRASKRQRIMATGAQVDVRQYDLSSRAEVQGGLDEDESAGVYIERDDEFEQPEPLESDLGFPSQETPSSPVSSAGSSIPSPTAAVNESQNTTITEPDDIQVLWPVIPNIIAVPRPLTVEEVKQKAKEIRLRLSLANYKVRTNQIDVPISRLQIRSSTFPNRLGLSGASRVSRTPLPSASLHNISLQKPSAEKSRIFSASIPSSPPSKVRPGPTSRLASPTKQRDSVADGLSTPLLPRQREGLLNPPMLGSPEERHLTSSVVKGRAADGLLSLMRHQG</sequence>